<reference evidence="2 3" key="1">
    <citation type="submission" date="2020-07" db="EMBL/GenBank/DDBJ databases">
        <title>Luteimonas sp. SJ-92.</title>
        <authorList>
            <person name="Huang X.-X."/>
            <person name="Xu L."/>
            <person name="Sun J.-Q."/>
        </authorList>
    </citation>
    <scope>NUCLEOTIDE SEQUENCE [LARGE SCALE GENOMIC DNA]</scope>
    <source>
        <strain evidence="2 3">SJ-92</strain>
    </source>
</reference>
<dbReference type="RefSeq" id="WP_180679295.1">
    <property type="nucleotide sequence ID" value="NZ_JACCKA010000079.1"/>
</dbReference>
<dbReference type="Proteomes" id="UP000578091">
    <property type="component" value="Unassembled WGS sequence"/>
</dbReference>
<evidence type="ECO:0000259" key="1">
    <source>
        <dbReference type="Pfam" id="PF14534"/>
    </source>
</evidence>
<dbReference type="SUPFAM" id="SSF54427">
    <property type="entry name" value="NTF2-like"/>
    <property type="match status" value="1"/>
</dbReference>
<organism evidence="2 3">
    <name type="scientific">Luteimonas salinisoli</name>
    <dbReference type="NCBI Taxonomy" id="2752307"/>
    <lineage>
        <taxon>Bacteria</taxon>
        <taxon>Pseudomonadati</taxon>
        <taxon>Pseudomonadota</taxon>
        <taxon>Gammaproteobacteria</taxon>
        <taxon>Lysobacterales</taxon>
        <taxon>Lysobacteraceae</taxon>
        <taxon>Luteimonas</taxon>
    </lineage>
</organism>
<evidence type="ECO:0000313" key="3">
    <source>
        <dbReference type="Proteomes" id="UP000578091"/>
    </source>
</evidence>
<protein>
    <submittedName>
        <fullName evidence="2">DUF4440 domain-containing protein</fullName>
    </submittedName>
</protein>
<feature type="domain" description="DUF4440" evidence="1">
    <location>
        <begin position="18"/>
        <end position="116"/>
    </location>
</feature>
<accession>A0A853JGE4</accession>
<sequence>MTETAIGDDALRAHLVGLELMLLDAAVRASPARLDALIAADFREIAASGRMFGKDEVLARLPLETGVGFRAEAMEVRAVAPGVVLLVYRAHREAGGRCAVSRRSSLWRRDAEGWRMAFHQGTPLEEGATMPLHQARPAP</sequence>
<name>A0A853JGE4_9GAMM</name>
<gene>
    <name evidence="2" type="ORF">H0E84_14105</name>
</gene>
<dbReference type="Pfam" id="PF14534">
    <property type="entry name" value="DUF4440"/>
    <property type="match status" value="1"/>
</dbReference>
<comment type="caution">
    <text evidence="2">The sequence shown here is derived from an EMBL/GenBank/DDBJ whole genome shotgun (WGS) entry which is preliminary data.</text>
</comment>
<dbReference type="Gene3D" id="3.10.450.50">
    <property type="match status" value="1"/>
</dbReference>
<proteinExistence type="predicted"/>
<dbReference type="EMBL" id="JACCKA010000079">
    <property type="protein sequence ID" value="NZA27518.1"/>
    <property type="molecule type" value="Genomic_DNA"/>
</dbReference>
<dbReference type="InterPro" id="IPR032710">
    <property type="entry name" value="NTF2-like_dom_sf"/>
</dbReference>
<dbReference type="InterPro" id="IPR027843">
    <property type="entry name" value="DUF4440"/>
</dbReference>
<keyword evidence="3" id="KW-1185">Reference proteome</keyword>
<evidence type="ECO:0000313" key="2">
    <source>
        <dbReference type="EMBL" id="NZA27518.1"/>
    </source>
</evidence>
<dbReference type="AlphaFoldDB" id="A0A853JGE4"/>